<organism evidence="1 2">
    <name type="scientific">Eumeta variegata</name>
    <name type="common">Bagworm moth</name>
    <name type="synonym">Eumeta japonica</name>
    <dbReference type="NCBI Taxonomy" id="151549"/>
    <lineage>
        <taxon>Eukaryota</taxon>
        <taxon>Metazoa</taxon>
        <taxon>Ecdysozoa</taxon>
        <taxon>Arthropoda</taxon>
        <taxon>Hexapoda</taxon>
        <taxon>Insecta</taxon>
        <taxon>Pterygota</taxon>
        <taxon>Neoptera</taxon>
        <taxon>Endopterygota</taxon>
        <taxon>Lepidoptera</taxon>
        <taxon>Glossata</taxon>
        <taxon>Ditrysia</taxon>
        <taxon>Tineoidea</taxon>
        <taxon>Psychidae</taxon>
        <taxon>Oiketicinae</taxon>
        <taxon>Eumeta</taxon>
    </lineage>
</organism>
<comment type="caution">
    <text evidence="1">The sequence shown here is derived from an EMBL/GenBank/DDBJ whole genome shotgun (WGS) entry which is preliminary data.</text>
</comment>
<dbReference type="Proteomes" id="UP000299102">
    <property type="component" value="Unassembled WGS sequence"/>
</dbReference>
<protein>
    <submittedName>
        <fullName evidence="1">Uncharacterized protein</fullName>
    </submittedName>
</protein>
<reference evidence="1 2" key="1">
    <citation type="journal article" date="2019" name="Commun. Biol.">
        <title>The bagworm genome reveals a unique fibroin gene that provides high tensile strength.</title>
        <authorList>
            <person name="Kono N."/>
            <person name="Nakamura H."/>
            <person name="Ohtoshi R."/>
            <person name="Tomita M."/>
            <person name="Numata K."/>
            <person name="Arakawa K."/>
        </authorList>
    </citation>
    <scope>NUCLEOTIDE SEQUENCE [LARGE SCALE GENOMIC DNA]</scope>
</reference>
<evidence type="ECO:0000313" key="2">
    <source>
        <dbReference type="Proteomes" id="UP000299102"/>
    </source>
</evidence>
<proteinExistence type="predicted"/>
<evidence type="ECO:0000313" key="1">
    <source>
        <dbReference type="EMBL" id="GBP21946.1"/>
    </source>
</evidence>
<sequence>MYTGNGRGVTDVFPDSLVGIGCLMKDQSAITAFMMNYLILEINEENEGLFKSSFDSLTLQNSAAAPRVLGHASVTAHVRIMDALHVGTYVACLISKCKWDREPSESRWSPSPMETHIPKGVTNVCNGGRVGLIYGERIFGLLQTERNTTRKRTSITFTKNHATQQLMTKEELLKACLSAERAADRRLTTDSDRPHLYA</sequence>
<name>A0A4C1U7W7_EUMVA</name>
<gene>
    <name evidence="1" type="ORF">EVAR_7161_1</name>
</gene>
<accession>A0A4C1U7W7</accession>
<dbReference type="EMBL" id="BGZK01000134">
    <property type="protein sequence ID" value="GBP21946.1"/>
    <property type="molecule type" value="Genomic_DNA"/>
</dbReference>
<dbReference type="AlphaFoldDB" id="A0A4C1U7W7"/>
<keyword evidence="2" id="KW-1185">Reference proteome</keyword>